<dbReference type="AlphaFoldDB" id="K1QCH1"/>
<dbReference type="InParanoid" id="K1QCH1"/>
<evidence type="ECO:0000313" key="1">
    <source>
        <dbReference type="EMBL" id="EKC31648.1"/>
    </source>
</evidence>
<accession>K1QCH1</accession>
<keyword evidence="1" id="KW-0695">RNA-directed DNA polymerase</keyword>
<keyword evidence="1" id="KW-0808">Transferase</keyword>
<dbReference type="HOGENOM" id="CLU_503678_0_0_1"/>
<dbReference type="InterPro" id="IPR028082">
    <property type="entry name" value="Peripla_BP_I"/>
</dbReference>
<dbReference type="GO" id="GO:0003964">
    <property type="term" value="F:RNA-directed DNA polymerase activity"/>
    <property type="evidence" value="ECO:0007669"/>
    <property type="project" value="UniProtKB-KW"/>
</dbReference>
<proteinExistence type="predicted"/>
<name>K1QCH1_MAGGI</name>
<organism evidence="1">
    <name type="scientific">Magallana gigas</name>
    <name type="common">Pacific oyster</name>
    <name type="synonym">Crassostrea gigas</name>
    <dbReference type="NCBI Taxonomy" id="29159"/>
    <lineage>
        <taxon>Eukaryota</taxon>
        <taxon>Metazoa</taxon>
        <taxon>Spiralia</taxon>
        <taxon>Lophotrochozoa</taxon>
        <taxon>Mollusca</taxon>
        <taxon>Bivalvia</taxon>
        <taxon>Autobranchia</taxon>
        <taxon>Pteriomorphia</taxon>
        <taxon>Ostreida</taxon>
        <taxon>Ostreoidea</taxon>
        <taxon>Ostreidae</taxon>
        <taxon>Magallana</taxon>
    </lineage>
</organism>
<reference evidence="1" key="1">
    <citation type="journal article" date="2012" name="Nature">
        <title>The oyster genome reveals stress adaptation and complexity of shell formation.</title>
        <authorList>
            <person name="Zhang G."/>
            <person name="Fang X."/>
            <person name="Guo X."/>
            <person name="Li L."/>
            <person name="Luo R."/>
            <person name="Xu F."/>
            <person name="Yang P."/>
            <person name="Zhang L."/>
            <person name="Wang X."/>
            <person name="Qi H."/>
            <person name="Xiong Z."/>
            <person name="Que H."/>
            <person name="Xie Y."/>
            <person name="Holland P.W."/>
            <person name="Paps J."/>
            <person name="Zhu Y."/>
            <person name="Wu F."/>
            <person name="Chen Y."/>
            <person name="Wang J."/>
            <person name="Peng C."/>
            <person name="Meng J."/>
            <person name="Yang L."/>
            <person name="Liu J."/>
            <person name="Wen B."/>
            <person name="Zhang N."/>
            <person name="Huang Z."/>
            <person name="Zhu Q."/>
            <person name="Feng Y."/>
            <person name="Mount A."/>
            <person name="Hedgecock D."/>
            <person name="Xu Z."/>
            <person name="Liu Y."/>
            <person name="Domazet-Loso T."/>
            <person name="Du Y."/>
            <person name="Sun X."/>
            <person name="Zhang S."/>
            <person name="Liu B."/>
            <person name="Cheng P."/>
            <person name="Jiang X."/>
            <person name="Li J."/>
            <person name="Fan D."/>
            <person name="Wang W."/>
            <person name="Fu W."/>
            <person name="Wang T."/>
            <person name="Wang B."/>
            <person name="Zhang J."/>
            <person name="Peng Z."/>
            <person name="Li Y."/>
            <person name="Li N."/>
            <person name="Wang J."/>
            <person name="Chen M."/>
            <person name="He Y."/>
            <person name="Tan F."/>
            <person name="Song X."/>
            <person name="Zheng Q."/>
            <person name="Huang R."/>
            <person name="Yang H."/>
            <person name="Du X."/>
            <person name="Chen L."/>
            <person name="Yang M."/>
            <person name="Gaffney P.M."/>
            <person name="Wang S."/>
            <person name="Luo L."/>
            <person name="She Z."/>
            <person name="Ming Y."/>
            <person name="Huang W."/>
            <person name="Zhang S."/>
            <person name="Huang B."/>
            <person name="Zhang Y."/>
            <person name="Qu T."/>
            <person name="Ni P."/>
            <person name="Miao G."/>
            <person name="Wang J."/>
            <person name="Wang Q."/>
            <person name="Steinberg C.E."/>
            <person name="Wang H."/>
            <person name="Li N."/>
            <person name="Qian L."/>
            <person name="Zhang G."/>
            <person name="Li Y."/>
            <person name="Yang H."/>
            <person name="Liu X."/>
            <person name="Wang J."/>
            <person name="Yin Y."/>
            <person name="Wang J."/>
        </authorList>
    </citation>
    <scope>NUCLEOTIDE SEQUENCE [LARGE SCALE GENOMIC DNA]</scope>
    <source>
        <strain evidence="1">05x7-T-G4-1.051#20</strain>
    </source>
</reference>
<sequence>MGLPDAYAPYLYDATLVWAVLADKILKENKNPHDGEYMFLKATKLTAEEEIVGVTGKLSLDNFADRNLNFQVLDMTENGTFERILTIKYQNKLMEVKFENNKTEETLSRWPNGKVGIKYAPPDEPICGFDGKKCPERNEQPDRTFIYVFSAGGVVFVNTSVYITVENPFTSGTLLNSDLEKINEWSKKWLVSFNPNKTECMTISLKLKKPFHPSLIFDDVHLKDVESHKHLGVTISSNLSWNLHINEILSKAYAKLGLMRKVKYILDRNSLQKLYFSFIRPVLEYADIIWDNIPEYLSLKIENIQLEAARIVTGGNRLASKTLLYKETGWVPLSKRREDHRLILLFKMFHGKVPNYLLNLLQTQLLSNESHNTRSTNSIREIYARTKLYYDSFLPNTIRLWNTIPSNVQNNPSILSFKKYLNKNKITVPEYYHIGSRIGQILHSQLRLECSTLNLYMFNRNLCPSPFCSCGSVENTDHYLLHCPKYATIRNITINTLANSTDPNLLLYGSNYLSIVENEQIFHTVQRFILESKRFSNHNIT</sequence>
<dbReference type="PANTHER" id="PTHR33332">
    <property type="entry name" value="REVERSE TRANSCRIPTASE DOMAIN-CONTAINING PROTEIN"/>
    <property type="match status" value="1"/>
</dbReference>
<dbReference type="SUPFAM" id="SSF53822">
    <property type="entry name" value="Periplasmic binding protein-like I"/>
    <property type="match status" value="1"/>
</dbReference>
<dbReference type="Gene3D" id="3.40.50.2300">
    <property type="match status" value="1"/>
</dbReference>
<gene>
    <name evidence="1" type="ORF">CGI_10022918</name>
</gene>
<protein>
    <submittedName>
        <fullName evidence="1">Putative RNA-directed DNA polymerase from transposon BS</fullName>
    </submittedName>
</protein>
<keyword evidence="1" id="KW-0548">Nucleotidyltransferase</keyword>
<dbReference type="EMBL" id="JH815916">
    <property type="protein sequence ID" value="EKC31648.1"/>
    <property type="molecule type" value="Genomic_DNA"/>
</dbReference>